<dbReference type="OrthoDB" id="1740356at2759"/>
<feature type="region of interest" description="Disordered" evidence="1">
    <location>
        <begin position="70"/>
        <end position="102"/>
    </location>
</feature>
<dbReference type="InterPro" id="IPR011990">
    <property type="entry name" value="TPR-like_helical_dom_sf"/>
</dbReference>
<keyword evidence="2" id="KW-0812">Transmembrane</keyword>
<dbReference type="InterPro" id="IPR006597">
    <property type="entry name" value="Sel1-like"/>
</dbReference>
<keyword evidence="4" id="KW-1185">Reference proteome</keyword>
<evidence type="ECO:0000313" key="4">
    <source>
        <dbReference type="Proteomes" id="UP000585474"/>
    </source>
</evidence>
<proteinExistence type="predicted"/>
<dbReference type="SMART" id="SM00671">
    <property type="entry name" value="SEL1"/>
    <property type="match status" value="1"/>
</dbReference>
<evidence type="ECO:0000256" key="1">
    <source>
        <dbReference type="SAM" id="MobiDB-lite"/>
    </source>
</evidence>
<dbReference type="EMBL" id="BJWL01000016">
    <property type="protein sequence ID" value="GFZ03427.1"/>
    <property type="molecule type" value="Genomic_DNA"/>
</dbReference>
<sequence>MVEVTSLDVANKTYMNSGVLPTNQRLLNRDTAMMRRRTVYAFLLLSLLPLSAVARPFVLVLSQDDLIDAPSSSAADGDSSSSAEWDEFGDSDAKPEDLDPGSWRLIFEPDSPQTAAESAADDEAAYYSAVAKMVDSVSSGEPRGAAAAAAEIEAAASGGYPHAQSGLGFLYNMGMSRERNRAKAFMYHYFAADGGNMQSKMALAYTYSRQDVCHCSLRYSVEFVLLLLLCM</sequence>
<dbReference type="Gene3D" id="1.25.40.10">
    <property type="entry name" value="Tetratricopeptide repeat domain"/>
    <property type="match status" value="1"/>
</dbReference>
<comment type="caution">
    <text evidence="3">The sequence shown here is derived from an EMBL/GenBank/DDBJ whole genome shotgun (WGS) entry which is preliminary data.</text>
</comment>
<dbReference type="Proteomes" id="UP000585474">
    <property type="component" value="Unassembled WGS sequence"/>
</dbReference>
<evidence type="ECO:0000256" key="2">
    <source>
        <dbReference type="SAM" id="Phobius"/>
    </source>
</evidence>
<feature type="compositionally biased region" description="Low complexity" evidence="1">
    <location>
        <begin position="70"/>
        <end position="83"/>
    </location>
</feature>
<keyword evidence="2" id="KW-0472">Membrane</keyword>
<dbReference type="InterPro" id="IPR044623">
    <property type="entry name" value="HRD3"/>
</dbReference>
<reference evidence="3 4" key="1">
    <citation type="submission" date="2019-07" db="EMBL/GenBank/DDBJ databases">
        <title>De Novo Assembly of kiwifruit Actinidia rufa.</title>
        <authorList>
            <person name="Sugita-Konishi S."/>
            <person name="Sato K."/>
            <person name="Mori E."/>
            <person name="Abe Y."/>
            <person name="Kisaki G."/>
            <person name="Hamano K."/>
            <person name="Suezawa K."/>
            <person name="Otani M."/>
            <person name="Fukuda T."/>
            <person name="Manabe T."/>
            <person name="Gomi K."/>
            <person name="Tabuchi M."/>
            <person name="Akimitsu K."/>
            <person name="Kataoka I."/>
        </authorList>
    </citation>
    <scope>NUCLEOTIDE SEQUENCE [LARGE SCALE GENOMIC DNA]</scope>
    <source>
        <strain evidence="4">cv. Fuchu</strain>
    </source>
</reference>
<evidence type="ECO:0000313" key="3">
    <source>
        <dbReference type="EMBL" id="GFZ03427.1"/>
    </source>
</evidence>
<dbReference type="PANTHER" id="PTHR45084:SF1">
    <property type="entry name" value="ERAD-ASSOCIATED E3 UBIQUITIN-PROTEIN LIGASE COMPONENT HRD3A-RELATED"/>
    <property type="match status" value="1"/>
</dbReference>
<keyword evidence="2" id="KW-1133">Transmembrane helix</keyword>
<dbReference type="PANTHER" id="PTHR45084">
    <property type="entry name" value="ERAD-ASSOCIATED E3 UBIQUITIN-PROTEIN LIGASE COMPONENT HRD3A-RELATED"/>
    <property type="match status" value="1"/>
</dbReference>
<dbReference type="SUPFAM" id="SSF81901">
    <property type="entry name" value="HCP-like"/>
    <property type="match status" value="1"/>
</dbReference>
<dbReference type="AlphaFoldDB" id="A0A7J0FY82"/>
<dbReference type="GO" id="GO:0036503">
    <property type="term" value="P:ERAD pathway"/>
    <property type="evidence" value="ECO:0007669"/>
    <property type="project" value="InterPro"/>
</dbReference>
<gene>
    <name evidence="3" type="ORF">Acr_16g0000510</name>
</gene>
<accession>A0A7J0FY82</accession>
<protein>
    <submittedName>
        <fullName evidence="3">HCP-like superfamily protein</fullName>
    </submittedName>
</protein>
<name>A0A7J0FY82_9ERIC</name>
<organism evidence="3 4">
    <name type="scientific">Actinidia rufa</name>
    <dbReference type="NCBI Taxonomy" id="165716"/>
    <lineage>
        <taxon>Eukaryota</taxon>
        <taxon>Viridiplantae</taxon>
        <taxon>Streptophyta</taxon>
        <taxon>Embryophyta</taxon>
        <taxon>Tracheophyta</taxon>
        <taxon>Spermatophyta</taxon>
        <taxon>Magnoliopsida</taxon>
        <taxon>eudicotyledons</taxon>
        <taxon>Gunneridae</taxon>
        <taxon>Pentapetalae</taxon>
        <taxon>asterids</taxon>
        <taxon>Ericales</taxon>
        <taxon>Actinidiaceae</taxon>
        <taxon>Actinidia</taxon>
    </lineage>
</organism>
<feature type="transmembrane region" description="Helical" evidence="2">
    <location>
        <begin position="39"/>
        <end position="61"/>
    </location>
</feature>